<dbReference type="AlphaFoldDB" id="A0A1S3P8H1"/>
<evidence type="ECO:0000256" key="1">
    <source>
        <dbReference type="SAM" id="Coils"/>
    </source>
</evidence>
<name>A0A1S3P8H1_SALSA</name>
<dbReference type="GO" id="GO:0000775">
    <property type="term" value="C:chromosome, centromeric region"/>
    <property type="evidence" value="ECO:0007669"/>
    <property type="project" value="InterPro"/>
</dbReference>
<dbReference type="Proteomes" id="UP001652741">
    <property type="component" value="Chromosome ssa22"/>
</dbReference>
<dbReference type="Pfam" id="PF13096">
    <property type="entry name" value="CENP-P"/>
    <property type="match status" value="1"/>
</dbReference>
<organism evidence="3 4">
    <name type="scientific">Salmo salar</name>
    <name type="common">Atlantic salmon</name>
    <dbReference type="NCBI Taxonomy" id="8030"/>
    <lineage>
        <taxon>Eukaryota</taxon>
        <taxon>Metazoa</taxon>
        <taxon>Chordata</taxon>
        <taxon>Craniata</taxon>
        <taxon>Vertebrata</taxon>
        <taxon>Euteleostomi</taxon>
        <taxon>Actinopterygii</taxon>
        <taxon>Neopterygii</taxon>
        <taxon>Teleostei</taxon>
        <taxon>Protacanthopterygii</taxon>
        <taxon>Salmoniformes</taxon>
        <taxon>Salmonidae</taxon>
        <taxon>Salmoninae</taxon>
        <taxon>Salmo</taxon>
    </lineage>
</organism>
<keyword evidence="3" id="KW-1185">Reference proteome</keyword>
<dbReference type="PaxDb" id="8030-ENSSSAP00000067776"/>
<dbReference type="KEGG" id="sasa:106583807"/>
<keyword evidence="1" id="KW-0175">Coiled coil</keyword>
<proteinExistence type="predicted"/>
<dbReference type="GO" id="GO:0005634">
    <property type="term" value="C:nucleus"/>
    <property type="evidence" value="ECO:0007669"/>
    <property type="project" value="TreeGrafter"/>
</dbReference>
<evidence type="ECO:0000256" key="2">
    <source>
        <dbReference type="SAM" id="Phobius"/>
    </source>
</evidence>
<dbReference type="PANTHER" id="PTHR28577">
    <property type="entry name" value="CENTROMERE PROTEIN P"/>
    <property type="match status" value="1"/>
</dbReference>
<dbReference type="GO" id="GO:0034080">
    <property type="term" value="P:CENP-A containing chromatin assembly"/>
    <property type="evidence" value="ECO:0007669"/>
    <property type="project" value="InterPro"/>
</dbReference>
<keyword evidence="2" id="KW-0812">Transmembrane</keyword>
<dbReference type="CTD" id="401541"/>
<evidence type="ECO:0000313" key="4">
    <source>
        <dbReference type="RefSeq" id="XP_014023869.2"/>
    </source>
</evidence>
<keyword evidence="2" id="KW-1133">Transmembrane helix</keyword>
<feature type="coiled-coil region" evidence="1">
    <location>
        <begin position="96"/>
        <end position="123"/>
    </location>
</feature>
<evidence type="ECO:0000313" key="3">
    <source>
        <dbReference type="Proteomes" id="UP001652741"/>
    </source>
</evidence>
<gene>
    <name evidence="4" type="primary">cenpp</name>
</gene>
<dbReference type="PANTHER" id="PTHR28577:SF1">
    <property type="entry name" value="CENTROMERE PROTEIN P"/>
    <property type="match status" value="1"/>
</dbReference>
<keyword evidence="2" id="KW-0472">Membrane</keyword>
<reference evidence="4" key="1">
    <citation type="submission" date="2025-08" db="UniProtKB">
        <authorList>
            <consortium name="RefSeq"/>
        </authorList>
    </citation>
    <scope>IDENTIFICATION</scope>
</reference>
<dbReference type="RefSeq" id="XP_014023869.2">
    <property type="nucleotide sequence ID" value="XM_014168394.2"/>
</dbReference>
<dbReference type="STRING" id="8030.ENSSSAP00000067776"/>
<protein>
    <submittedName>
        <fullName evidence="4">Centromere protein P</fullName>
    </submittedName>
</protein>
<sequence length="379" mass="43299">MVPGCNVEDVGFLKNNYKNPYHTSITSFNFAILVLLMFVELTKRYDFLRCNVPPFIYPSQIVIPEDRNSAKGLFLNTRLYSTWISQESGRMKKSLEKVYEAQIKAVREEIAALQSQQDENEREMVLKLAGGHMQHALLVMTGHQEKETGKSQRDITAHLKTEIMEMEEDLIRQTKINGIVLANCCVKTVEKSDKKMVQQHRLTGHCSFLDFQVEFELTDVQEDATLVRTITDLNIVMDSTEFKDFSKFVSGVEDKRDLLLFFSTVRRFSDRCEDRRRAFQHFQEKYPCVVSLPGGCRAEIMQIKSPKLAGCALTIYWSIEVTSEGSITPKIDLLTKMPEKVLEMDSRKVIENAPDSFQSLLRILGAEASIDTVIQSVAV</sequence>
<dbReference type="InterPro" id="IPR027801">
    <property type="entry name" value="CENP-P"/>
</dbReference>
<feature type="transmembrane region" description="Helical" evidence="2">
    <location>
        <begin position="20"/>
        <end position="39"/>
    </location>
</feature>
<accession>A0A1S3P8H1</accession>